<dbReference type="InterPro" id="IPR016461">
    <property type="entry name" value="COMT-like"/>
</dbReference>
<sequence>MKSSIRGLAELVLKNIDVLEADCAKRGVQEPSVLDPYKPGSEFTVDGGNVQQASTIIVAAAQQLIQTVQSPQINSQMIAFSATLAGAIRIATEFNIADILLEAGSKGLHVKDISSICKADPVKIGQILRLLASAWIFKEVKPDVFANNRNSSIMVKGLSVKKLLDDPDLKYSRPEAATPASLAEISDDTGKGASYLFETLSDPKTAFSEEANEAALCRAFNTNLACWDFFELPDQRERLNRFGVAMQGMSKLEPLDITLKGFDWEGLKKGSLVVDVGGGIGSFSLALAKEHPHLKFVVQDRAPVVEEGIDRLKELDPEELESGRISFQEHNFFESQPIRDADVYMLKFIVHDWSNKYSEIILRRLREAAGPHSRLVIVDKVIPYICPTSESNGEVSIPGVLKPDLPEPIVNMSAGIIYPHLSSVVMMLYCNGQERTIGGFEELLAKAGWKLSAVYQHDAFGQYSSQILATPI</sequence>
<protein>
    <submittedName>
        <fullName evidence="5">S-adenosyl-L-methionine-dependent methyltransferase</fullName>
    </submittedName>
</protein>
<dbReference type="EMBL" id="KQ086072">
    <property type="protein sequence ID" value="KLO08910.1"/>
    <property type="molecule type" value="Genomic_DNA"/>
</dbReference>
<evidence type="ECO:0000313" key="6">
    <source>
        <dbReference type="Proteomes" id="UP000053477"/>
    </source>
</evidence>
<keyword evidence="6" id="KW-1185">Reference proteome</keyword>
<dbReference type="InterPro" id="IPR029063">
    <property type="entry name" value="SAM-dependent_MTases_sf"/>
</dbReference>
<dbReference type="OrthoDB" id="2410195at2759"/>
<dbReference type="Proteomes" id="UP000053477">
    <property type="component" value="Unassembled WGS sequence"/>
</dbReference>
<dbReference type="InterPro" id="IPR001077">
    <property type="entry name" value="COMT_C"/>
</dbReference>
<dbReference type="InterPro" id="IPR036390">
    <property type="entry name" value="WH_DNA-bd_sf"/>
</dbReference>
<dbReference type="Gene3D" id="3.40.50.150">
    <property type="entry name" value="Vaccinia Virus protein VP39"/>
    <property type="match status" value="1"/>
</dbReference>
<feature type="domain" description="O-methyltransferase C-terminal" evidence="4">
    <location>
        <begin position="206"/>
        <end position="383"/>
    </location>
</feature>
<dbReference type="Pfam" id="PF00891">
    <property type="entry name" value="Methyltransf_2"/>
    <property type="match status" value="1"/>
</dbReference>
<dbReference type="PANTHER" id="PTHR43712:SF2">
    <property type="entry name" value="O-METHYLTRANSFERASE CICE"/>
    <property type="match status" value="1"/>
</dbReference>
<dbReference type="PANTHER" id="PTHR43712">
    <property type="entry name" value="PUTATIVE (AFU_ORTHOLOGUE AFUA_4G14580)-RELATED"/>
    <property type="match status" value="1"/>
</dbReference>
<dbReference type="AlphaFoldDB" id="A0A0H2RAQ3"/>
<keyword evidence="3" id="KW-0949">S-adenosyl-L-methionine</keyword>
<dbReference type="InParanoid" id="A0A0H2RAQ3"/>
<evidence type="ECO:0000256" key="3">
    <source>
        <dbReference type="ARBA" id="ARBA00022691"/>
    </source>
</evidence>
<keyword evidence="2 5" id="KW-0808">Transferase</keyword>
<evidence type="ECO:0000259" key="4">
    <source>
        <dbReference type="Pfam" id="PF00891"/>
    </source>
</evidence>
<evidence type="ECO:0000256" key="1">
    <source>
        <dbReference type="ARBA" id="ARBA00022603"/>
    </source>
</evidence>
<gene>
    <name evidence="5" type="ORF">SCHPADRAFT_908229</name>
</gene>
<keyword evidence="1 5" id="KW-0489">Methyltransferase</keyword>
<reference evidence="5 6" key="1">
    <citation type="submission" date="2015-04" db="EMBL/GenBank/DDBJ databases">
        <title>Complete genome sequence of Schizopora paradoxa KUC8140, a cosmopolitan wood degrader in East Asia.</title>
        <authorList>
            <consortium name="DOE Joint Genome Institute"/>
            <person name="Min B."/>
            <person name="Park H."/>
            <person name="Jang Y."/>
            <person name="Kim J.-J."/>
            <person name="Kim K.H."/>
            <person name="Pangilinan J."/>
            <person name="Lipzen A."/>
            <person name="Riley R."/>
            <person name="Grigoriev I.V."/>
            <person name="Spatafora J.W."/>
            <person name="Choi I.-G."/>
        </authorList>
    </citation>
    <scope>NUCLEOTIDE SEQUENCE [LARGE SCALE GENOMIC DNA]</scope>
    <source>
        <strain evidence="5 6">KUC8140</strain>
    </source>
</reference>
<dbReference type="GO" id="GO:0032259">
    <property type="term" value="P:methylation"/>
    <property type="evidence" value="ECO:0007669"/>
    <property type="project" value="UniProtKB-KW"/>
</dbReference>
<name>A0A0H2RAQ3_9AGAM</name>
<organism evidence="5 6">
    <name type="scientific">Schizopora paradoxa</name>
    <dbReference type="NCBI Taxonomy" id="27342"/>
    <lineage>
        <taxon>Eukaryota</taxon>
        <taxon>Fungi</taxon>
        <taxon>Dikarya</taxon>
        <taxon>Basidiomycota</taxon>
        <taxon>Agaricomycotina</taxon>
        <taxon>Agaricomycetes</taxon>
        <taxon>Hymenochaetales</taxon>
        <taxon>Schizoporaceae</taxon>
        <taxon>Schizopora</taxon>
    </lineage>
</organism>
<evidence type="ECO:0000313" key="5">
    <source>
        <dbReference type="EMBL" id="KLO08910.1"/>
    </source>
</evidence>
<dbReference type="PROSITE" id="PS51683">
    <property type="entry name" value="SAM_OMT_II"/>
    <property type="match status" value="1"/>
</dbReference>
<dbReference type="SUPFAM" id="SSF46785">
    <property type="entry name" value="Winged helix' DNA-binding domain"/>
    <property type="match status" value="1"/>
</dbReference>
<evidence type="ECO:0000256" key="2">
    <source>
        <dbReference type="ARBA" id="ARBA00022679"/>
    </source>
</evidence>
<dbReference type="GO" id="GO:0008171">
    <property type="term" value="F:O-methyltransferase activity"/>
    <property type="evidence" value="ECO:0007669"/>
    <property type="project" value="InterPro"/>
</dbReference>
<dbReference type="SUPFAM" id="SSF53335">
    <property type="entry name" value="S-adenosyl-L-methionine-dependent methyltransferases"/>
    <property type="match status" value="1"/>
</dbReference>
<dbReference type="InterPro" id="IPR036388">
    <property type="entry name" value="WH-like_DNA-bd_sf"/>
</dbReference>
<dbReference type="Gene3D" id="1.10.10.10">
    <property type="entry name" value="Winged helix-like DNA-binding domain superfamily/Winged helix DNA-binding domain"/>
    <property type="match status" value="1"/>
</dbReference>
<proteinExistence type="predicted"/>
<accession>A0A0H2RAQ3</accession>